<organism evidence="1 2">
    <name type="scientific">Pendulispora rubella</name>
    <dbReference type="NCBI Taxonomy" id="2741070"/>
    <lineage>
        <taxon>Bacteria</taxon>
        <taxon>Pseudomonadati</taxon>
        <taxon>Myxococcota</taxon>
        <taxon>Myxococcia</taxon>
        <taxon>Myxococcales</taxon>
        <taxon>Sorangiineae</taxon>
        <taxon>Pendulisporaceae</taxon>
        <taxon>Pendulispora</taxon>
    </lineage>
</organism>
<dbReference type="Proteomes" id="UP001374803">
    <property type="component" value="Chromosome"/>
</dbReference>
<accession>A0ABZ2KUS4</accession>
<sequence>MNVAMGQVNETIATKHEIRLGKTVLRQVTVKKSTAGRSEVSLIVFDQSGDNIDTYIMDARQVDVAHPKEVSAWRIEQSANFQFSDQRWERFSNGFTLHQVGAHTGEAARVTPGIGAVHLGKYLLR</sequence>
<dbReference type="EMBL" id="CP089983">
    <property type="protein sequence ID" value="WXB02434.1"/>
    <property type="molecule type" value="Genomic_DNA"/>
</dbReference>
<evidence type="ECO:0000313" key="2">
    <source>
        <dbReference type="Proteomes" id="UP001374803"/>
    </source>
</evidence>
<reference evidence="1" key="1">
    <citation type="submission" date="2021-12" db="EMBL/GenBank/DDBJ databases">
        <title>Discovery of the Pendulisporaceae a myxobacterial family with distinct sporulation behavior and unique specialized metabolism.</title>
        <authorList>
            <person name="Garcia R."/>
            <person name="Popoff A."/>
            <person name="Bader C.D."/>
            <person name="Loehr J."/>
            <person name="Walesch S."/>
            <person name="Walt C."/>
            <person name="Boldt J."/>
            <person name="Bunk B."/>
            <person name="Haeckl F.J.F.P.J."/>
            <person name="Gunesch A.P."/>
            <person name="Birkelbach J."/>
            <person name="Nuebel U."/>
            <person name="Pietschmann T."/>
            <person name="Bach T."/>
            <person name="Mueller R."/>
        </authorList>
    </citation>
    <scope>NUCLEOTIDE SEQUENCE</scope>
    <source>
        <strain evidence="1">MSr11367</strain>
    </source>
</reference>
<name>A0ABZ2KUS4_9BACT</name>
<gene>
    <name evidence="1" type="ORF">LVJ94_36650</name>
</gene>
<proteinExistence type="predicted"/>
<keyword evidence="2" id="KW-1185">Reference proteome</keyword>
<evidence type="ECO:0000313" key="1">
    <source>
        <dbReference type="EMBL" id="WXB02434.1"/>
    </source>
</evidence>
<protein>
    <submittedName>
        <fullName evidence="1">Uncharacterized protein</fullName>
    </submittedName>
</protein>
<dbReference type="RefSeq" id="WP_394832062.1">
    <property type="nucleotide sequence ID" value="NZ_CP089929.1"/>
</dbReference>